<dbReference type="Proteomes" id="UP001219518">
    <property type="component" value="Unassembled WGS sequence"/>
</dbReference>
<reference evidence="2" key="1">
    <citation type="submission" date="2021-07" db="EMBL/GenBank/DDBJ databases">
        <authorList>
            <person name="Catto M.A."/>
            <person name="Jacobson A."/>
            <person name="Kennedy G."/>
            <person name="Labadie P."/>
            <person name="Hunt B.G."/>
            <person name="Srinivasan R."/>
        </authorList>
    </citation>
    <scope>NUCLEOTIDE SEQUENCE</scope>
    <source>
        <strain evidence="2">PL_HMW_Pooled</strain>
        <tissue evidence="2">Head</tissue>
    </source>
</reference>
<evidence type="ECO:0000313" key="2">
    <source>
        <dbReference type="EMBL" id="KAK3913563.1"/>
    </source>
</evidence>
<sequence>MDAFVDDLLVEWGFGHLVEPFKVQQIDFEALVCLDSDELKTYIPEHGPRLKFLRKLKLFQEQASGNVQVLLVETPTDSIYDASTSTSSNYSSEPTSFSPDGSELSNEEHSAPSTPAAQKRDYKSMILNDTLVETAIAKLNVLEVLKKDTICAKTIQKLQEGQSPSGDWRKRVVDVLVTTSLLQISENLSLPQLKVVAGKLAEALPGESIETYYLDSDPPLRKFVTGKLVDKYRNRKRPDSDNSSKLAKRSRGGQSKDCPPESDASYTKEEVSDALKWLEYNRAPWPQVLVMWDKTYNVRMSEVFPRPSSKKESKVFNYFDKYPVLKAPAGYQLLIADFARRYPEKSAVLYSKWPAFEAAILLVAKQEAKDPFAKNIVRELETRKENNTLTENSRILLHLMLLPYLFKSNASVPIDPNLVSAAGKKSWKPSLAESRNGFILHVKHANDIKSQLESRQDFMKRLGLSCQPIIIVCGPLLTEVTHYHLSVDNVMYHVPGPLQAVDYLFKFFQALHCWYPVEAEQVWLFLQIEIYNIRTQFDNFPTVNDFASHLRNDHSAIINATLNSFKCNQQNPQCHRVYDTLNSLCCHLRKDHRVVWDVLFNPVEQPVEQPVIQPVEEPLEQPVEQHDEQVVIDDENEGEQVNHGPQNGAFGNINDFIEAFSSGVLGYISKLYSIPHTNRAMVQLILEATSEYILGHMQDLHGKVERLLANLEGNEAEKELVMQMFSVIENPFQRLETEHKRFSILADSNLLLNPQSYVMGEYNNVMIRIDNGLIPAQKTVYGYGVPMRHTIKQFLELPGVLQQILENIAALNQEVNIVSNVIQGSVWQEYAQDFGEKLVLPINISYDDFVPDHVLLAHAGEHELGPVYCTIPVIPQKYLGALENKFVAALMLTKHRKHFGNEAAFHFVISDLEFLYNEGIIVQTENGNFRIYFCLLCVLGDNKGVNEICGFSGSFSANFYCRFCKEHRDTLKFQTVLNPNLLRTPENYEVDVAAQNFAATGVHEQCVWNAAPKFHCTKGVCGELLHDLCEGDLWFCMSRILWCLIYEQGYFTLQTLIDRSQGFTYGPLESGNKPPVFNLTQDKLRSENTPFAGAEMLCFVRNLGEIIGDCVPEDDVYWEFYLSHRKLIDIIFKPLFVRGTENYVGVLVEEHHATFLRLFNEPLKPKQHMMSHYKLNMLRFGRLVNLWCMRDESKHRELKDYATSSNSRIQLPLTVFIQVQLKFCQRLISKRGFSHDIKSGPSKCSTFQNIDHFVQCNGIRPNGMEVCREASWVKVFNLPFQKGLCLLINIEDGTPVFGEISSVLLSDPTGVSFIVKILNTTHFDNHTHVYVVEPTLNYQWVRYDDLVFKMPFFSRLAVNGNRVVSFRYL</sequence>
<comment type="caution">
    <text evidence="2">The sequence shown here is derived from an EMBL/GenBank/DDBJ whole genome shotgun (WGS) entry which is preliminary data.</text>
</comment>
<name>A0AAE1LBJ2_9NEOP</name>
<accession>A0AAE1LBJ2</accession>
<evidence type="ECO:0000313" key="3">
    <source>
        <dbReference type="Proteomes" id="UP001219518"/>
    </source>
</evidence>
<reference evidence="2" key="2">
    <citation type="journal article" date="2023" name="BMC Genomics">
        <title>Pest status, molecular evolution, and epigenetic factors derived from the genome assembly of Frankliniella fusca, a thysanopteran phytovirus vector.</title>
        <authorList>
            <person name="Catto M.A."/>
            <person name="Labadie P.E."/>
            <person name="Jacobson A.L."/>
            <person name="Kennedy G.G."/>
            <person name="Srinivasan R."/>
            <person name="Hunt B.G."/>
        </authorList>
    </citation>
    <scope>NUCLEOTIDE SEQUENCE</scope>
    <source>
        <strain evidence="2">PL_HMW_Pooled</strain>
    </source>
</reference>
<organism evidence="2 3">
    <name type="scientific">Frankliniella fusca</name>
    <dbReference type="NCBI Taxonomy" id="407009"/>
    <lineage>
        <taxon>Eukaryota</taxon>
        <taxon>Metazoa</taxon>
        <taxon>Ecdysozoa</taxon>
        <taxon>Arthropoda</taxon>
        <taxon>Hexapoda</taxon>
        <taxon>Insecta</taxon>
        <taxon>Pterygota</taxon>
        <taxon>Neoptera</taxon>
        <taxon>Paraneoptera</taxon>
        <taxon>Thysanoptera</taxon>
        <taxon>Terebrantia</taxon>
        <taxon>Thripoidea</taxon>
        <taxon>Thripidae</taxon>
        <taxon>Frankliniella</taxon>
    </lineage>
</organism>
<feature type="region of interest" description="Disordered" evidence="1">
    <location>
        <begin position="234"/>
        <end position="267"/>
    </location>
</feature>
<proteinExistence type="predicted"/>
<gene>
    <name evidence="2" type="ORF">KUF71_023020</name>
</gene>
<feature type="region of interest" description="Disordered" evidence="1">
    <location>
        <begin position="83"/>
        <end position="118"/>
    </location>
</feature>
<dbReference type="PANTHER" id="PTHR31025:SF9">
    <property type="entry name" value="SI:DKEY-286J15.1"/>
    <property type="match status" value="1"/>
</dbReference>
<feature type="compositionally biased region" description="Low complexity" evidence="1">
    <location>
        <begin position="83"/>
        <end position="98"/>
    </location>
</feature>
<dbReference type="InterPro" id="IPR013761">
    <property type="entry name" value="SAM/pointed_sf"/>
</dbReference>
<dbReference type="Gene3D" id="1.10.150.50">
    <property type="entry name" value="Transcription Factor, Ets-1"/>
    <property type="match status" value="1"/>
</dbReference>
<dbReference type="EMBL" id="JAHWGI010000329">
    <property type="protein sequence ID" value="KAK3913563.1"/>
    <property type="molecule type" value="Genomic_DNA"/>
</dbReference>
<keyword evidence="3" id="KW-1185">Reference proteome</keyword>
<protein>
    <submittedName>
        <fullName evidence="2">Hemoglobin and hemoglobin-haptoglobin-binding protein 3</fullName>
    </submittedName>
</protein>
<evidence type="ECO:0000256" key="1">
    <source>
        <dbReference type="SAM" id="MobiDB-lite"/>
    </source>
</evidence>
<dbReference type="PANTHER" id="PTHR31025">
    <property type="entry name" value="SI:CH211-196P9.1-RELATED"/>
    <property type="match status" value="1"/>
</dbReference>
<dbReference type="CDD" id="cd09487">
    <property type="entry name" value="SAM_superfamily"/>
    <property type="match status" value="1"/>
</dbReference>